<dbReference type="Gene3D" id="1.25.40.10">
    <property type="entry name" value="Tetratricopeptide repeat domain"/>
    <property type="match status" value="2"/>
</dbReference>
<keyword evidence="4" id="KW-1133">Transmembrane helix</keyword>
<dbReference type="RefSeq" id="WP_149676824.1">
    <property type="nucleotide sequence ID" value="NZ_VTUZ01000094.1"/>
</dbReference>
<evidence type="ECO:0000256" key="4">
    <source>
        <dbReference type="SAM" id="Phobius"/>
    </source>
</evidence>
<dbReference type="InterPro" id="IPR011990">
    <property type="entry name" value="TPR-like_helical_dom_sf"/>
</dbReference>
<dbReference type="AlphaFoldDB" id="A0A5B0G3T3"/>
<dbReference type="InterPro" id="IPR019734">
    <property type="entry name" value="TPR_rpt"/>
</dbReference>
<comment type="caution">
    <text evidence="5">The sequence shown here is derived from an EMBL/GenBank/DDBJ whole genome shotgun (WGS) entry which is preliminary data.</text>
</comment>
<dbReference type="InterPro" id="IPR050498">
    <property type="entry name" value="Ycf3"/>
</dbReference>
<dbReference type="PANTHER" id="PTHR44858:SF1">
    <property type="entry name" value="UDP-N-ACETYLGLUCOSAMINE--PEPTIDE N-ACETYLGLUCOSAMINYLTRANSFERASE SPINDLY-RELATED"/>
    <property type="match status" value="1"/>
</dbReference>
<organism evidence="5 6">
    <name type="scientific">Paraburkholderia panacisoli</name>
    <dbReference type="NCBI Taxonomy" id="2603818"/>
    <lineage>
        <taxon>Bacteria</taxon>
        <taxon>Pseudomonadati</taxon>
        <taxon>Pseudomonadota</taxon>
        <taxon>Betaproteobacteria</taxon>
        <taxon>Burkholderiales</taxon>
        <taxon>Burkholderiaceae</taxon>
        <taxon>Paraburkholderia</taxon>
    </lineage>
</organism>
<evidence type="ECO:0000256" key="2">
    <source>
        <dbReference type="ARBA" id="ARBA00022803"/>
    </source>
</evidence>
<proteinExistence type="predicted"/>
<dbReference type="EMBL" id="VTUZ01000094">
    <property type="protein sequence ID" value="KAA0997338.1"/>
    <property type="molecule type" value="Genomic_DNA"/>
</dbReference>
<evidence type="ECO:0000256" key="1">
    <source>
        <dbReference type="ARBA" id="ARBA00022737"/>
    </source>
</evidence>
<keyword evidence="4" id="KW-0812">Transmembrane</keyword>
<evidence type="ECO:0000313" key="5">
    <source>
        <dbReference type="EMBL" id="KAA0997338.1"/>
    </source>
</evidence>
<reference evidence="5 6" key="1">
    <citation type="submission" date="2019-08" db="EMBL/GenBank/DDBJ databases">
        <title>Paraburkholderia sp. DCY113.</title>
        <authorList>
            <person name="Kang J."/>
        </authorList>
    </citation>
    <scope>NUCLEOTIDE SEQUENCE [LARGE SCALE GENOMIC DNA]</scope>
    <source>
        <strain evidence="5 6">DCY113</strain>
    </source>
</reference>
<feature type="repeat" description="TPR" evidence="3">
    <location>
        <begin position="213"/>
        <end position="246"/>
    </location>
</feature>
<gene>
    <name evidence="5" type="ORF">FVF58_49895</name>
</gene>
<keyword evidence="2 3" id="KW-0802">TPR repeat</keyword>
<feature type="transmembrane region" description="Helical" evidence="4">
    <location>
        <begin position="72"/>
        <end position="91"/>
    </location>
</feature>
<keyword evidence="4" id="KW-0472">Membrane</keyword>
<dbReference type="Pfam" id="PF13432">
    <property type="entry name" value="TPR_16"/>
    <property type="match status" value="2"/>
</dbReference>
<protein>
    <submittedName>
        <fullName evidence="5">Uncharacterized protein</fullName>
    </submittedName>
</protein>
<dbReference type="SMART" id="SM00028">
    <property type="entry name" value="TPR"/>
    <property type="match status" value="3"/>
</dbReference>
<feature type="transmembrane region" description="Helical" evidence="4">
    <location>
        <begin position="40"/>
        <end position="60"/>
    </location>
</feature>
<keyword evidence="6" id="KW-1185">Reference proteome</keyword>
<dbReference type="SUPFAM" id="SSF48452">
    <property type="entry name" value="TPR-like"/>
    <property type="match status" value="1"/>
</dbReference>
<sequence length="299" mass="33233">MYYYLSHWITAMFLVWNGARILAYLPTIRKVMAQDADVRSYSLVSWGIWFLSNLTFALMLLEVSGGQPNEMFWVNVGNTIMCMAVFALVLLKKYRSRSMRTMKCDGHPPLKVECEHLREQGNTLMQLCQYEGAVRAYDAFLTHVEDDATAFNEAICLEKLGRRAEALPLYQQLAQSNVLCGLINGSNCLRSLGAAAEALEYASRATRLAPGDPAAWIALGSAHLSSGAWREAVDSFSHARRLDPIDSTPTYNLALAALRMNDSDLGREELQAFLSLAALDDSCRRLLDSPSNAGSRLVH</sequence>
<keyword evidence="1" id="KW-0677">Repeat</keyword>
<dbReference type="Proteomes" id="UP000325273">
    <property type="component" value="Unassembled WGS sequence"/>
</dbReference>
<evidence type="ECO:0000256" key="3">
    <source>
        <dbReference type="PROSITE-ProRule" id="PRU00339"/>
    </source>
</evidence>
<feature type="transmembrane region" description="Helical" evidence="4">
    <location>
        <begin position="6"/>
        <end position="28"/>
    </location>
</feature>
<accession>A0A5B0G3T3</accession>
<dbReference type="PROSITE" id="PS50005">
    <property type="entry name" value="TPR"/>
    <property type="match status" value="1"/>
</dbReference>
<evidence type="ECO:0000313" key="6">
    <source>
        <dbReference type="Proteomes" id="UP000325273"/>
    </source>
</evidence>
<dbReference type="PANTHER" id="PTHR44858">
    <property type="entry name" value="TETRATRICOPEPTIDE REPEAT PROTEIN 6"/>
    <property type="match status" value="1"/>
</dbReference>
<name>A0A5B0G3T3_9BURK</name>